<reference evidence="1 2" key="1">
    <citation type="submission" date="2015-05" db="EMBL/GenBank/DDBJ databases">
        <authorList>
            <person name="Goodhead I."/>
        </authorList>
    </citation>
    <scope>NUCLEOTIDE SEQUENCE [LARGE SCALE GENOMIC DNA]</scope>
    <source>
        <strain evidence="2">morsitans</strain>
    </source>
</reference>
<sequence>MKAALRMRRRPTTGRMTRWILLISFIILLGRLLYATVGAWHHHQNKRVTPAEQTVKPTPPEQP</sequence>
<dbReference type="InterPro" id="IPR022576">
    <property type="entry name" value="YfgG"/>
</dbReference>
<dbReference type="EMBL" id="LN854557">
    <property type="protein sequence ID" value="CRL45906.1"/>
    <property type="molecule type" value="Genomic_DNA"/>
</dbReference>
<accession>A0A193QL52</accession>
<organism evidence="1 2">
    <name type="scientific">Sodalis glossinidius (strain morsitans)</name>
    <dbReference type="NCBI Taxonomy" id="343509"/>
    <lineage>
        <taxon>Bacteria</taxon>
        <taxon>Pseudomonadati</taxon>
        <taxon>Pseudomonadota</taxon>
        <taxon>Gammaproteobacteria</taxon>
        <taxon>Enterobacterales</taxon>
        <taxon>Bruguierivoracaceae</taxon>
        <taxon>Sodalis</taxon>
    </lineage>
</organism>
<protein>
    <recommendedName>
        <fullName evidence="3">DUF2633 domain-containing protein</fullName>
    </recommendedName>
</protein>
<name>A0A193QL52_SODGM</name>
<proteinExistence type="predicted"/>
<dbReference type="AlphaFoldDB" id="A0A193QL52"/>
<dbReference type="Pfam" id="PF11119">
    <property type="entry name" value="DUF2633"/>
    <property type="match status" value="1"/>
</dbReference>
<evidence type="ECO:0008006" key="3">
    <source>
        <dbReference type="Google" id="ProtNLM"/>
    </source>
</evidence>
<evidence type="ECO:0000313" key="2">
    <source>
        <dbReference type="Proteomes" id="UP000245838"/>
    </source>
</evidence>
<dbReference type="Proteomes" id="UP000245838">
    <property type="component" value="Chromosome sggmmb4_Chromosome"/>
</dbReference>
<gene>
    <name evidence="1" type="ORF">SGGMMB4_04034</name>
</gene>
<evidence type="ECO:0000313" key="1">
    <source>
        <dbReference type="EMBL" id="CRL45906.1"/>
    </source>
</evidence>